<keyword evidence="5 7" id="KW-0548">Nucleotidyltransferase</keyword>
<keyword evidence="4 7" id="KW-0808">Transferase</keyword>
<dbReference type="GO" id="GO:0019288">
    <property type="term" value="P:isopentenyl diphosphate biosynthetic process, methylerythritol 4-phosphate pathway"/>
    <property type="evidence" value="ECO:0007669"/>
    <property type="project" value="UniProtKB-UniRule"/>
</dbReference>
<evidence type="ECO:0000313" key="8">
    <source>
        <dbReference type="EMBL" id="GGE21157.1"/>
    </source>
</evidence>
<feature type="site" description="Positions MEP for the nucleophilic attack" evidence="7">
    <location>
        <position position="217"/>
    </location>
</feature>
<dbReference type="PANTHER" id="PTHR32125:SF4">
    <property type="entry name" value="2-C-METHYL-D-ERYTHRITOL 4-PHOSPHATE CYTIDYLYLTRANSFERASE, CHLOROPLASTIC"/>
    <property type="match status" value="1"/>
</dbReference>
<sequence length="239" mass="26175">MLKGDFEQVSVGVIIPAAGKGKRMGAGQSKQFLHLAGEPILIRTLQVFVTHPAVDEIVVAVSQDDWEQTVQLLDASGLAEKGIRLVTGGAERQHSVYRALKESRSEWVLVHDAVRPFVTHDRINALLDAVKMHGAAVLAVPLKDTVKEVSNAGVVEGTPDRSRLWAVQTPQAFRRELLLEAHERGQAAGLFATDDAMLVEEMGIDVRVVEGDYTNIKLTTPDDRIVAEAIWKMRGTQDV</sequence>
<evidence type="ECO:0000256" key="6">
    <source>
        <dbReference type="ARBA" id="ARBA00023229"/>
    </source>
</evidence>
<dbReference type="InterPro" id="IPR029044">
    <property type="entry name" value="Nucleotide-diphossugar_trans"/>
</dbReference>
<dbReference type="InterPro" id="IPR034683">
    <property type="entry name" value="IspD/TarI"/>
</dbReference>
<comment type="similarity">
    <text evidence="3 7">Belongs to the IspD/TarI cytidylyltransferase family. IspD subfamily.</text>
</comment>
<name>A0A8J2YEC5_9BACL</name>
<evidence type="ECO:0000313" key="9">
    <source>
        <dbReference type="Proteomes" id="UP000625210"/>
    </source>
</evidence>
<proteinExistence type="inferred from homology"/>
<evidence type="ECO:0000256" key="3">
    <source>
        <dbReference type="ARBA" id="ARBA00009789"/>
    </source>
</evidence>
<dbReference type="FunFam" id="3.90.550.10:FF:000003">
    <property type="entry name" value="2-C-methyl-D-erythritol 4-phosphate cytidylyltransferase"/>
    <property type="match status" value="1"/>
</dbReference>
<dbReference type="InterPro" id="IPR001228">
    <property type="entry name" value="IspD"/>
</dbReference>
<reference evidence="8" key="2">
    <citation type="submission" date="2020-09" db="EMBL/GenBank/DDBJ databases">
        <authorList>
            <person name="Sun Q."/>
            <person name="Zhou Y."/>
        </authorList>
    </citation>
    <scope>NUCLEOTIDE SEQUENCE</scope>
    <source>
        <strain evidence="8">CGMCC 1.15179</strain>
    </source>
</reference>
<dbReference type="NCBIfam" id="TIGR00453">
    <property type="entry name" value="ispD"/>
    <property type="match status" value="1"/>
</dbReference>
<evidence type="ECO:0000256" key="2">
    <source>
        <dbReference type="ARBA" id="ARBA00004787"/>
    </source>
</evidence>
<comment type="caution">
    <text evidence="8">The sequence shown here is derived from an EMBL/GenBank/DDBJ whole genome shotgun (WGS) entry which is preliminary data.</text>
</comment>
<dbReference type="Gene3D" id="3.90.550.10">
    <property type="entry name" value="Spore Coat Polysaccharide Biosynthesis Protein SpsA, Chain A"/>
    <property type="match status" value="1"/>
</dbReference>
<dbReference type="EMBL" id="BMHQ01000008">
    <property type="protein sequence ID" value="GGE21157.1"/>
    <property type="molecule type" value="Genomic_DNA"/>
</dbReference>
<accession>A0A8J2YEC5</accession>
<dbReference type="Pfam" id="PF01128">
    <property type="entry name" value="IspD"/>
    <property type="match status" value="1"/>
</dbReference>
<dbReference type="PROSITE" id="PS01295">
    <property type="entry name" value="ISPD"/>
    <property type="match status" value="1"/>
</dbReference>
<comment type="function">
    <text evidence="7">Catalyzes the formation of 4-diphosphocytidyl-2-C-methyl-D-erythritol from CTP and 2-C-methyl-D-erythritol 4-phosphate (MEP).</text>
</comment>
<feature type="site" description="Transition state stabilizer" evidence="7">
    <location>
        <position position="30"/>
    </location>
</feature>
<dbReference type="EC" id="2.7.7.60" evidence="7"/>
<dbReference type="HAMAP" id="MF_00108">
    <property type="entry name" value="IspD"/>
    <property type="match status" value="1"/>
</dbReference>
<gene>
    <name evidence="7 8" type="primary">ispD</name>
    <name evidence="8" type="ORF">GCM10011571_24020</name>
</gene>
<dbReference type="Proteomes" id="UP000625210">
    <property type="component" value="Unassembled WGS sequence"/>
</dbReference>
<protein>
    <recommendedName>
        <fullName evidence="7">2-C-methyl-D-erythritol 4-phosphate cytidylyltransferase</fullName>
        <ecNumber evidence="7">2.7.7.60</ecNumber>
    </recommendedName>
    <alternativeName>
        <fullName evidence="7">4-diphosphocytidyl-2C-methyl-D-erythritol synthase</fullName>
    </alternativeName>
    <alternativeName>
        <fullName evidence="7">MEP cytidylyltransferase</fullName>
        <shortName evidence="7">MCT</shortName>
    </alternativeName>
</protein>
<dbReference type="InterPro" id="IPR050088">
    <property type="entry name" value="IspD/TarI_cytidylyltransf_bact"/>
</dbReference>
<feature type="site" description="Transition state stabilizer" evidence="7">
    <location>
        <position position="23"/>
    </location>
</feature>
<evidence type="ECO:0000256" key="5">
    <source>
        <dbReference type="ARBA" id="ARBA00022695"/>
    </source>
</evidence>
<keyword evidence="9" id="KW-1185">Reference proteome</keyword>
<dbReference type="InterPro" id="IPR018294">
    <property type="entry name" value="ISPD_synthase_CS"/>
</dbReference>
<feature type="site" description="Positions MEP for the nucleophilic attack" evidence="7">
    <location>
        <position position="161"/>
    </location>
</feature>
<dbReference type="UniPathway" id="UPA00056">
    <property type="reaction ID" value="UER00093"/>
</dbReference>
<reference evidence="8" key="1">
    <citation type="journal article" date="2014" name="Int. J. Syst. Evol. Microbiol.">
        <title>Complete genome sequence of Corynebacterium casei LMG S-19264T (=DSM 44701T), isolated from a smear-ripened cheese.</title>
        <authorList>
            <consortium name="US DOE Joint Genome Institute (JGI-PGF)"/>
            <person name="Walter F."/>
            <person name="Albersmeier A."/>
            <person name="Kalinowski J."/>
            <person name="Ruckert C."/>
        </authorList>
    </citation>
    <scope>NUCLEOTIDE SEQUENCE</scope>
    <source>
        <strain evidence="8">CGMCC 1.15179</strain>
    </source>
</reference>
<dbReference type="AlphaFoldDB" id="A0A8J2YEC5"/>
<dbReference type="PANTHER" id="PTHR32125">
    <property type="entry name" value="2-C-METHYL-D-ERYTHRITOL 4-PHOSPHATE CYTIDYLYLTRANSFERASE, CHLOROPLASTIC"/>
    <property type="match status" value="1"/>
</dbReference>
<dbReference type="CDD" id="cd02516">
    <property type="entry name" value="CDP-ME_synthetase"/>
    <property type="match status" value="1"/>
</dbReference>
<comment type="pathway">
    <text evidence="2 7">Isoprenoid biosynthesis; isopentenyl diphosphate biosynthesis via DXP pathway; isopentenyl diphosphate from 1-deoxy-D-xylulose 5-phosphate: step 2/6.</text>
</comment>
<evidence type="ECO:0000256" key="1">
    <source>
        <dbReference type="ARBA" id="ARBA00001282"/>
    </source>
</evidence>
<evidence type="ECO:0000256" key="4">
    <source>
        <dbReference type="ARBA" id="ARBA00022679"/>
    </source>
</evidence>
<comment type="catalytic activity">
    <reaction evidence="1 7">
        <text>2-C-methyl-D-erythritol 4-phosphate + CTP + H(+) = 4-CDP-2-C-methyl-D-erythritol + diphosphate</text>
        <dbReference type="Rhea" id="RHEA:13429"/>
        <dbReference type="ChEBI" id="CHEBI:15378"/>
        <dbReference type="ChEBI" id="CHEBI:33019"/>
        <dbReference type="ChEBI" id="CHEBI:37563"/>
        <dbReference type="ChEBI" id="CHEBI:57823"/>
        <dbReference type="ChEBI" id="CHEBI:58262"/>
        <dbReference type="EC" id="2.7.7.60"/>
    </reaction>
</comment>
<keyword evidence="6 7" id="KW-0414">Isoprene biosynthesis</keyword>
<organism evidence="8 9">
    <name type="scientific">Marinithermofilum abyssi</name>
    <dbReference type="NCBI Taxonomy" id="1571185"/>
    <lineage>
        <taxon>Bacteria</taxon>
        <taxon>Bacillati</taxon>
        <taxon>Bacillota</taxon>
        <taxon>Bacilli</taxon>
        <taxon>Bacillales</taxon>
        <taxon>Thermoactinomycetaceae</taxon>
        <taxon>Marinithermofilum</taxon>
    </lineage>
</organism>
<dbReference type="SUPFAM" id="SSF53448">
    <property type="entry name" value="Nucleotide-diphospho-sugar transferases"/>
    <property type="match status" value="1"/>
</dbReference>
<dbReference type="GO" id="GO:0050518">
    <property type="term" value="F:2-C-methyl-D-erythritol 4-phosphate cytidylyltransferase activity"/>
    <property type="evidence" value="ECO:0007669"/>
    <property type="project" value="UniProtKB-UniRule"/>
</dbReference>
<evidence type="ECO:0000256" key="7">
    <source>
        <dbReference type="HAMAP-Rule" id="MF_00108"/>
    </source>
</evidence>